<name>A0ABT8SMJ9_9CAUL</name>
<proteinExistence type="predicted"/>
<dbReference type="Proteomes" id="UP001169063">
    <property type="component" value="Unassembled WGS sequence"/>
</dbReference>
<evidence type="ECO:0000313" key="2">
    <source>
        <dbReference type="Proteomes" id="UP001169063"/>
    </source>
</evidence>
<comment type="caution">
    <text evidence="1">The sequence shown here is derived from an EMBL/GenBank/DDBJ whole genome shotgun (WGS) entry which is preliminary data.</text>
</comment>
<evidence type="ECO:0000313" key="1">
    <source>
        <dbReference type="EMBL" id="MDO1559797.1"/>
    </source>
</evidence>
<keyword evidence="2" id="KW-1185">Reference proteome</keyword>
<organism evidence="1 2">
    <name type="scientific">Peiella sedimenti</name>
    <dbReference type="NCBI Taxonomy" id="3061083"/>
    <lineage>
        <taxon>Bacteria</taxon>
        <taxon>Pseudomonadati</taxon>
        <taxon>Pseudomonadota</taxon>
        <taxon>Alphaproteobacteria</taxon>
        <taxon>Caulobacterales</taxon>
        <taxon>Caulobacteraceae</taxon>
        <taxon>Peiella</taxon>
    </lineage>
</organism>
<sequence length="88" mass="9252">MAAHHEAAESIAGLGAGRLAQFRGVEIGKADFDPSCAVRATADLDTDHIAVTYVSDRAAEGLTWTWKGSLTGVGMRRTGYGDEPKCEG</sequence>
<gene>
    <name evidence="1" type="ORF">Q0812_10205</name>
</gene>
<accession>A0ABT8SMJ9</accession>
<protein>
    <submittedName>
        <fullName evidence="1">Uncharacterized protein</fullName>
    </submittedName>
</protein>
<dbReference type="EMBL" id="JAUKTR010000004">
    <property type="protein sequence ID" value="MDO1559797.1"/>
    <property type="molecule type" value="Genomic_DNA"/>
</dbReference>
<dbReference type="RefSeq" id="WP_302110229.1">
    <property type="nucleotide sequence ID" value="NZ_JAUKTR010000004.1"/>
</dbReference>
<reference evidence="1" key="1">
    <citation type="submission" date="2023-07" db="EMBL/GenBank/DDBJ databases">
        <title>Brevundimonas soil sp. nov., isolated from the soil of chemical plant.</title>
        <authorList>
            <person name="Wu N."/>
        </authorList>
    </citation>
    <scope>NUCLEOTIDE SEQUENCE</scope>
    <source>
        <strain evidence="1">XZ-24</strain>
    </source>
</reference>